<gene>
    <name evidence="1" type="ORF">CXT95_00915</name>
</gene>
<evidence type="ECO:0000313" key="1">
    <source>
        <dbReference type="EMBL" id="PND05017.1"/>
    </source>
</evidence>
<accession>A0AAX0WLK2</accession>
<dbReference type="AlphaFoldDB" id="A0AAX0WLK2"/>
<dbReference type="Proteomes" id="UP000236075">
    <property type="component" value="Unassembled WGS sequence"/>
</dbReference>
<reference evidence="1 2" key="1">
    <citation type="journal article" date="2017" name="BMC Genomics">
        <title>Genome sequencing of 39 Akkermansia muciniphila isolates reveals its population structure, genomic and functional diverisity, and global distribution in mammalian gut microbiotas.</title>
        <authorList>
            <person name="Guo X."/>
            <person name="Li S."/>
            <person name="Zhang J."/>
            <person name="Wu F."/>
            <person name="Li X."/>
            <person name="Wu D."/>
            <person name="Zhang M."/>
            <person name="Ou Z."/>
            <person name="Jie Z."/>
            <person name="Yan Q."/>
            <person name="Li P."/>
            <person name="Yi J."/>
            <person name="Peng Y."/>
        </authorList>
    </citation>
    <scope>NUCLEOTIDE SEQUENCE [LARGE SCALE GENOMIC DNA]</scope>
    <source>
        <strain evidence="1 2">GP28</strain>
    </source>
</reference>
<sequence length="69" mass="7950">MSKKRFIYHGYLQIAELDAAAATESAMPVLRKTYLWDPLEPAATRILAMNLFLMRREPGRKTCTTRMTC</sequence>
<organism evidence="1 2">
    <name type="scientific">Akkermansia muciniphila</name>
    <dbReference type="NCBI Taxonomy" id="239935"/>
    <lineage>
        <taxon>Bacteria</taxon>
        <taxon>Pseudomonadati</taxon>
        <taxon>Verrucomicrobiota</taxon>
        <taxon>Verrucomicrobiia</taxon>
        <taxon>Verrucomicrobiales</taxon>
        <taxon>Akkermansiaceae</taxon>
        <taxon>Akkermansia</taxon>
    </lineage>
</organism>
<proteinExistence type="predicted"/>
<name>A0AAX0WLK2_9BACT</name>
<evidence type="ECO:0000313" key="2">
    <source>
        <dbReference type="Proteomes" id="UP000236075"/>
    </source>
</evidence>
<protein>
    <submittedName>
        <fullName evidence="1">Uncharacterized protein</fullName>
    </submittedName>
</protein>
<dbReference type="EMBL" id="PJLB01000004">
    <property type="protein sequence ID" value="PND05017.1"/>
    <property type="molecule type" value="Genomic_DNA"/>
</dbReference>
<comment type="caution">
    <text evidence="1">The sequence shown here is derived from an EMBL/GenBank/DDBJ whole genome shotgun (WGS) entry which is preliminary data.</text>
</comment>